<dbReference type="EnsemblMetazoa" id="G7071.1">
    <property type="protein sequence ID" value="G7071.1:cds"/>
    <property type="gene ID" value="G7071"/>
</dbReference>
<dbReference type="GO" id="GO:0035091">
    <property type="term" value="F:phosphatidylinositol binding"/>
    <property type="evidence" value="ECO:0007669"/>
    <property type="project" value="InterPro"/>
</dbReference>
<evidence type="ECO:0000259" key="2">
    <source>
        <dbReference type="PROSITE" id="PS50195"/>
    </source>
</evidence>
<dbReference type="InterPro" id="IPR001683">
    <property type="entry name" value="PX_dom"/>
</dbReference>
<proteinExistence type="predicted"/>
<dbReference type="OMA" id="CNRRVAF"/>
<dbReference type="PANTHER" id="PTHR14431:SF1">
    <property type="entry name" value="HCLS1-BINDING PROTEIN 3"/>
    <property type="match status" value="1"/>
</dbReference>
<evidence type="ECO:0000313" key="3">
    <source>
        <dbReference type="EnsemblMetazoa" id="G7071.2:cds"/>
    </source>
</evidence>
<dbReference type="Gene3D" id="3.30.1520.10">
    <property type="entry name" value="Phox-like domain"/>
    <property type="match status" value="1"/>
</dbReference>
<dbReference type="SUPFAM" id="SSF64268">
    <property type="entry name" value="PX domain"/>
    <property type="match status" value="1"/>
</dbReference>
<organism evidence="3 4">
    <name type="scientific">Magallana gigas</name>
    <name type="common">Pacific oyster</name>
    <name type="synonym">Crassostrea gigas</name>
    <dbReference type="NCBI Taxonomy" id="29159"/>
    <lineage>
        <taxon>Eukaryota</taxon>
        <taxon>Metazoa</taxon>
        <taxon>Spiralia</taxon>
        <taxon>Lophotrochozoa</taxon>
        <taxon>Mollusca</taxon>
        <taxon>Bivalvia</taxon>
        <taxon>Autobranchia</taxon>
        <taxon>Pteriomorphia</taxon>
        <taxon>Ostreida</taxon>
        <taxon>Ostreoidea</taxon>
        <taxon>Ostreidae</taxon>
        <taxon>Magallana</taxon>
    </lineage>
</organism>
<feature type="domain" description="PX" evidence="2">
    <location>
        <begin position="16"/>
        <end position="139"/>
    </location>
</feature>
<dbReference type="Pfam" id="PF00787">
    <property type="entry name" value="PX"/>
    <property type="match status" value="1"/>
</dbReference>
<feature type="compositionally biased region" description="Basic and acidic residues" evidence="1">
    <location>
        <begin position="315"/>
        <end position="330"/>
    </location>
</feature>
<evidence type="ECO:0000256" key="1">
    <source>
        <dbReference type="SAM" id="MobiDB-lite"/>
    </source>
</evidence>
<dbReference type="OrthoDB" id="10254720at2759"/>
<dbReference type="PANTHER" id="PTHR14431">
    <property type="entry name" value="HCLS1-BINDING PROTEIN 3"/>
    <property type="match status" value="1"/>
</dbReference>
<feature type="compositionally biased region" description="Acidic residues" evidence="1">
    <location>
        <begin position="354"/>
        <end position="363"/>
    </location>
</feature>
<sequence>MPSATVTVREIKNKHTGIDITIPRFTQEKGLLQSTYEYQVVVVSNLPYFKSPKHKESDTVQFMVKKKYSDFEDLWSKLFEKYHSLVLPPLPKKALLVNDKVATERRSGLEKFLTFLASSPKVCSSSLLLEFLGVNAIKAGKYTQEGLKHEASTGGGQGEENNDRESLTEGGSKSGLFDEEDEDTEDLFNEEQEEEPEIVTEMTARHVTSSDTKLFDYPVISGDVGDEEDFFQEKEEQIQDPISTTPGQGEDNSDLLSVQDDLDELFLDQSKSKRDDNFGSPIKSKPALKPRPSKSLSKVPPTTKPDVQPKPKHGTKPDLKPKPSSKHSEQDETVSSAADLDTDDIMKYIQNAEETQDDVDLFA</sequence>
<dbReference type="EnsemblMetazoa" id="G7071.2">
    <property type="protein sequence ID" value="G7071.2:cds"/>
    <property type="gene ID" value="G7071"/>
</dbReference>
<reference evidence="3" key="1">
    <citation type="submission" date="2022-08" db="UniProtKB">
        <authorList>
            <consortium name="EnsemblMetazoa"/>
        </authorList>
    </citation>
    <scope>IDENTIFICATION</scope>
    <source>
        <strain evidence="3">05x7-T-G4-1.051#20</strain>
    </source>
</reference>
<dbReference type="InterPro" id="IPR036871">
    <property type="entry name" value="PX_dom_sf"/>
</dbReference>
<name>A0A8W8NS44_MAGGI</name>
<keyword evidence="4" id="KW-1185">Reference proteome</keyword>
<feature type="region of interest" description="Disordered" evidence="1">
    <location>
        <begin position="148"/>
        <end position="363"/>
    </location>
</feature>
<accession>A0A8W8NS44</accession>
<protein>
    <recommendedName>
        <fullName evidence="2">PX domain-containing protein</fullName>
    </recommendedName>
</protein>
<dbReference type="AlphaFoldDB" id="A0A8W8NS44"/>
<dbReference type="InterPro" id="IPR039701">
    <property type="entry name" value="HS1BP3"/>
</dbReference>
<dbReference type="Proteomes" id="UP000005408">
    <property type="component" value="Unassembled WGS sequence"/>
</dbReference>
<dbReference type="SMART" id="SM00312">
    <property type="entry name" value="PX"/>
    <property type="match status" value="1"/>
</dbReference>
<evidence type="ECO:0000313" key="4">
    <source>
        <dbReference type="Proteomes" id="UP000005408"/>
    </source>
</evidence>
<feature type="compositionally biased region" description="Acidic residues" evidence="1">
    <location>
        <begin position="177"/>
        <end position="198"/>
    </location>
</feature>
<dbReference type="PROSITE" id="PS50195">
    <property type="entry name" value="PX"/>
    <property type="match status" value="1"/>
</dbReference>